<organism evidence="8 9">
    <name type="scientific">Auritidibacter ignavus</name>
    <dbReference type="NCBI Taxonomy" id="678932"/>
    <lineage>
        <taxon>Bacteria</taxon>
        <taxon>Bacillati</taxon>
        <taxon>Actinomycetota</taxon>
        <taxon>Actinomycetes</taxon>
        <taxon>Micrococcales</taxon>
        <taxon>Micrococcaceae</taxon>
        <taxon>Auritidibacter</taxon>
    </lineage>
</organism>
<keyword evidence="4" id="KW-0274">FAD</keyword>
<dbReference type="EMBL" id="CP122566">
    <property type="protein sequence ID" value="WGH92411.1"/>
    <property type="molecule type" value="Genomic_DNA"/>
</dbReference>
<dbReference type="SUPFAM" id="SSF56645">
    <property type="entry name" value="Acyl-CoA dehydrogenase NM domain-like"/>
    <property type="match status" value="1"/>
</dbReference>
<dbReference type="Pfam" id="PF00441">
    <property type="entry name" value="Acyl-CoA_dh_1"/>
    <property type="match status" value="1"/>
</dbReference>
<dbReference type="Gene3D" id="1.10.540.10">
    <property type="entry name" value="Acyl-CoA dehydrogenase/oxidase, N-terminal domain"/>
    <property type="match status" value="1"/>
</dbReference>
<dbReference type="GO" id="GO:0050660">
    <property type="term" value="F:flavin adenine dinucleotide binding"/>
    <property type="evidence" value="ECO:0007669"/>
    <property type="project" value="InterPro"/>
</dbReference>
<feature type="domain" description="Acyl-CoA dehydrogenase/oxidase C-terminal" evidence="6">
    <location>
        <begin position="218"/>
        <end position="349"/>
    </location>
</feature>
<evidence type="ECO:0000259" key="7">
    <source>
        <dbReference type="Pfam" id="PF02771"/>
    </source>
</evidence>
<dbReference type="Pfam" id="PF02771">
    <property type="entry name" value="Acyl-CoA_dh_N"/>
    <property type="match status" value="1"/>
</dbReference>
<evidence type="ECO:0000256" key="3">
    <source>
        <dbReference type="ARBA" id="ARBA00022630"/>
    </source>
</evidence>
<evidence type="ECO:0000256" key="4">
    <source>
        <dbReference type="ARBA" id="ARBA00022827"/>
    </source>
</evidence>
<gene>
    <name evidence="8" type="ORF">QDX21_08775</name>
</gene>
<dbReference type="AlphaFoldDB" id="A0AAJ6ALZ3"/>
<dbReference type="InterPro" id="IPR037069">
    <property type="entry name" value="AcylCoA_DH/ox_N_sf"/>
</dbReference>
<dbReference type="PANTHER" id="PTHR43884">
    <property type="entry name" value="ACYL-COA DEHYDROGENASE"/>
    <property type="match status" value="1"/>
</dbReference>
<keyword evidence="5 8" id="KW-0560">Oxidoreductase</keyword>
<dbReference type="InterPro" id="IPR009075">
    <property type="entry name" value="AcylCo_DH/oxidase_C"/>
</dbReference>
<dbReference type="InterPro" id="IPR009100">
    <property type="entry name" value="AcylCoA_DH/oxidase_NM_dom_sf"/>
</dbReference>
<dbReference type="InterPro" id="IPR036250">
    <property type="entry name" value="AcylCo_DH-like_C"/>
</dbReference>
<dbReference type="PANTHER" id="PTHR43884:SF20">
    <property type="entry name" value="ACYL-COA DEHYDROGENASE FADE28"/>
    <property type="match status" value="1"/>
</dbReference>
<evidence type="ECO:0000313" key="9">
    <source>
        <dbReference type="Proteomes" id="UP001224674"/>
    </source>
</evidence>
<sequence>MTNLLYTEDETDLRDAVKDALSRHLSSADVADLYDNPQPWNTALWDALAGEIGLAGLLISEDHGGFGGGPREAATVLEELGGAVAPVPFLTSSVLATQVLNHLEAGDALEQLASGEKTAALVLPFSARAGHWSAVEAGSSVTPVAGAWGADLLLVPLASADGVNLHLIEAEQATVEPVTSLDMSRPLATVSGFGEGTVLASGDQAVAAVDFGLRSATALLASEQYGVAYQCLTTTVEYVKTRIQFARPIGSFQAIKHRLADLYLQVTSAQAAARYAAGVLNDADQDLPIATAVAASYNADVAVKAAEEAVQLHGGNGMTWEFPIHLLLKRAKADQLGLGTPGTHREDLAPLVDITL</sequence>
<dbReference type="RefSeq" id="WP_279674524.1">
    <property type="nucleotide sequence ID" value="NZ_CP122566.1"/>
</dbReference>
<proteinExistence type="inferred from homology"/>
<dbReference type="EC" id="1.-.-.-" evidence="8"/>
<evidence type="ECO:0000259" key="6">
    <source>
        <dbReference type="Pfam" id="PF00441"/>
    </source>
</evidence>
<keyword evidence="3" id="KW-0285">Flavoprotein</keyword>
<evidence type="ECO:0000313" key="8">
    <source>
        <dbReference type="EMBL" id="WGH92411.1"/>
    </source>
</evidence>
<reference evidence="8 9" key="1">
    <citation type="submission" date="2023-03" db="EMBL/GenBank/DDBJ databases">
        <title>Complete genome sequences of several Auritidibacter ignavus strains isolated from ear infections.</title>
        <authorList>
            <person name="Baehr T."/>
            <person name="Baumhoegger A.M."/>
        </authorList>
    </citation>
    <scope>NUCLEOTIDE SEQUENCE [LARGE SCALE GENOMIC DNA]</scope>
    <source>
        <strain evidence="8 9">BABAE-6</strain>
    </source>
</reference>
<dbReference type="GO" id="GO:0003995">
    <property type="term" value="F:acyl-CoA dehydrogenase activity"/>
    <property type="evidence" value="ECO:0007669"/>
    <property type="project" value="TreeGrafter"/>
</dbReference>
<dbReference type="Gene3D" id="1.20.140.10">
    <property type="entry name" value="Butyryl-CoA Dehydrogenase, subunit A, domain 3"/>
    <property type="match status" value="1"/>
</dbReference>
<protein>
    <submittedName>
        <fullName evidence="8">Acyl-CoA/acyl-ACP dehydrogenase</fullName>
        <ecNumber evidence="8">1.-.-.-</ecNumber>
    </submittedName>
</protein>
<feature type="domain" description="Acyl-CoA dehydrogenase/oxidase N-terminal" evidence="7">
    <location>
        <begin position="7"/>
        <end position="99"/>
    </location>
</feature>
<comment type="cofactor">
    <cofactor evidence="1">
        <name>FAD</name>
        <dbReference type="ChEBI" id="CHEBI:57692"/>
    </cofactor>
</comment>
<accession>A0AAJ6ALZ3</accession>
<dbReference type="SUPFAM" id="SSF47203">
    <property type="entry name" value="Acyl-CoA dehydrogenase C-terminal domain-like"/>
    <property type="match status" value="1"/>
</dbReference>
<keyword evidence="9" id="KW-1185">Reference proteome</keyword>
<dbReference type="Proteomes" id="UP001224674">
    <property type="component" value="Chromosome"/>
</dbReference>
<evidence type="ECO:0000256" key="2">
    <source>
        <dbReference type="ARBA" id="ARBA00009347"/>
    </source>
</evidence>
<evidence type="ECO:0000256" key="1">
    <source>
        <dbReference type="ARBA" id="ARBA00001974"/>
    </source>
</evidence>
<comment type="similarity">
    <text evidence="2">Belongs to the acyl-CoA dehydrogenase family.</text>
</comment>
<name>A0AAJ6ALZ3_9MICC</name>
<dbReference type="InterPro" id="IPR013786">
    <property type="entry name" value="AcylCoA_DH/ox_N"/>
</dbReference>
<evidence type="ECO:0000256" key="5">
    <source>
        <dbReference type="ARBA" id="ARBA00023002"/>
    </source>
</evidence>